<dbReference type="InterPro" id="IPR027417">
    <property type="entry name" value="P-loop_NTPase"/>
</dbReference>
<sequence length="215" mass="24209">MMCRRATSSGYEYFSSACAGFDYQGLNARQYGTYRKTTVDKILELAMERGVVMLEGPRLSGKTSLVQLLGRKADESKQFSRVISLSPMNGRDFQHQLSRFWDATWKELISSTPEGGSVEALSYCLPEEWDQKCTIMLDPRPDMDVGIRLSLLEYQELLSSFRLLKWKDAVSSGELSKVIYDVTAGQAGLITAILDKIDGKLEEEFGLGVFDNMLR</sequence>
<gene>
    <name evidence="1" type="primary">g5409</name>
    <name evidence="1" type="ORF">VP750_LOCUS4627</name>
</gene>
<evidence type="ECO:0000313" key="2">
    <source>
        <dbReference type="Proteomes" id="UP001497392"/>
    </source>
</evidence>
<reference evidence="1 2" key="1">
    <citation type="submission" date="2024-06" db="EMBL/GenBank/DDBJ databases">
        <authorList>
            <person name="Kraege A."/>
            <person name="Thomma B."/>
        </authorList>
    </citation>
    <scope>NUCLEOTIDE SEQUENCE [LARGE SCALE GENOMIC DNA]</scope>
</reference>
<organism evidence="1 2">
    <name type="scientific">Coccomyxa viridis</name>
    <dbReference type="NCBI Taxonomy" id="1274662"/>
    <lineage>
        <taxon>Eukaryota</taxon>
        <taxon>Viridiplantae</taxon>
        <taxon>Chlorophyta</taxon>
        <taxon>core chlorophytes</taxon>
        <taxon>Trebouxiophyceae</taxon>
        <taxon>Trebouxiophyceae incertae sedis</taxon>
        <taxon>Coccomyxaceae</taxon>
        <taxon>Coccomyxa</taxon>
    </lineage>
</organism>
<name>A0ABP1FSR5_9CHLO</name>
<protein>
    <submittedName>
        <fullName evidence="1">G5409 protein</fullName>
    </submittedName>
</protein>
<dbReference type="Proteomes" id="UP001497392">
    <property type="component" value="Unassembled WGS sequence"/>
</dbReference>
<accession>A0ABP1FSR5</accession>
<comment type="caution">
    <text evidence="1">The sequence shown here is derived from an EMBL/GenBank/DDBJ whole genome shotgun (WGS) entry which is preliminary data.</text>
</comment>
<keyword evidence="2" id="KW-1185">Reference proteome</keyword>
<evidence type="ECO:0000313" key="1">
    <source>
        <dbReference type="EMBL" id="CAL5222968.1"/>
    </source>
</evidence>
<dbReference type="EMBL" id="CAXHTA020000007">
    <property type="protein sequence ID" value="CAL5222968.1"/>
    <property type="molecule type" value="Genomic_DNA"/>
</dbReference>
<dbReference type="SUPFAM" id="SSF52540">
    <property type="entry name" value="P-loop containing nucleoside triphosphate hydrolases"/>
    <property type="match status" value="1"/>
</dbReference>
<proteinExistence type="predicted"/>